<organism evidence="2">
    <name type="scientific">Tanacetum cinerariifolium</name>
    <name type="common">Dalmatian daisy</name>
    <name type="synonym">Chrysanthemum cinerariifolium</name>
    <dbReference type="NCBI Taxonomy" id="118510"/>
    <lineage>
        <taxon>Eukaryota</taxon>
        <taxon>Viridiplantae</taxon>
        <taxon>Streptophyta</taxon>
        <taxon>Embryophyta</taxon>
        <taxon>Tracheophyta</taxon>
        <taxon>Spermatophyta</taxon>
        <taxon>Magnoliopsida</taxon>
        <taxon>eudicotyledons</taxon>
        <taxon>Gunneridae</taxon>
        <taxon>Pentapetalae</taxon>
        <taxon>asterids</taxon>
        <taxon>campanulids</taxon>
        <taxon>Asterales</taxon>
        <taxon>Asteraceae</taxon>
        <taxon>Asteroideae</taxon>
        <taxon>Anthemideae</taxon>
        <taxon>Anthemidinae</taxon>
        <taxon>Tanacetum</taxon>
    </lineage>
</organism>
<dbReference type="EMBL" id="BKCJ010021383">
    <property type="protein sequence ID" value="GEV36211.1"/>
    <property type="molecule type" value="Genomic_DNA"/>
</dbReference>
<accession>A0A699GMP9</accession>
<proteinExistence type="predicted"/>
<evidence type="ECO:0000313" key="2">
    <source>
        <dbReference type="EMBL" id="GEV36211.1"/>
    </source>
</evidence>
<dbReference type="AlphaFoldDB" id="A0A699GMP9"/>
<feature type="region of interest" description="Disordered" evidence="1">
    <location>
        <begin position="1"/>
        <end position="23"/>
    </location>
</feature>
<reference evidence="2" key="1">
    <citation type="journal article" date="2019" name="Sci. Rep.">
        <title>Draft genome of Tanacetum cinerariifolium, the natural source of mosquito coil.</title>
        <authorList>
            <person name="Yamashiro T."/>
            <person name="Shiraishi A."/>
            <person name="Satake H."/>
            <person name="Nakayama K."/>
        </authorList>
    </citation>
    <scope>NUCLEOTIDE SEQUENCE</scope>
</reference>
<comment type="caution">
    <text evidence="2">The sequence shown here is derived from an EMBL/GenBank/DDBJ whole genome shotgun (WGS) entry which is preliminary data.</text>
</comment>
<name>A0A699GMP9_TANCI</name>
<evidence type="ECO:0000256" key="1">
    <source>
        <dbReference type="SAM" id="MobiDB-lite"/>
    </source>
</evidence>
<protein>
    <submittedName>
        <fullName evidence="2">Uncharacterized protein</fullName>
    </submittedName>
</protein>
<sequence>MLPHDSPVEETETESNVWDDGLVDVNPFGRGNPSFQKEPIVLVEEESCPVYNTDNEKEESLPVYDTDIEDVVEEEKGFVGKGGFGREEDNIEDVVVVDNDLCPSMIQTILIVDFDNTLVLDNSNRMHKEAENQGDIDITLVHNFLKLKGGTVTIRGGRKIDEEVYISKEHACDPIKVIAELAKGELLVFFPKDTAFTSFFKGKVKKGESFTLQHDSPVEEMKTETNDWDDGLVDVNSFGRGNPGFQEDYYDNPLLTKETESEPIIRDIGDEEEEYAFVNKYLSFQEEPILLVKDESCPVYNTDSEEEESLAVFDTDIEDVIEEEKDLLRNEDLVGKKTT</sequence>
<gene>
    <name evidence="2" type="ORF">Tci_108188</name>
</gene>